<evidence type="ECO:0000313" key="1">
    <source>
        <dbReference type="EMBL" id="HAG4692394.1"/>
    </source>
</evidence>
<reference evidence="1" key="1">
    <citation type="journal article" date="2018" name="Genome Biol.">
        <title>SKESA: strategic k-mer extension for scrupulous assemblies.</title>
        <authorList>
            <person name="Souvorov A."/>
            <person name="Agarwala R."/>
            <person name="Lipman D.J."/>
        </authorList>
    </citation>
    <scope>NUCLEOTIDE SEQUENCE</scope>
    <source>
        <strain evidence="1">MA.MC_05-0613</strain>
    </source>
</reference>
<dbReference type="AlphaFoldDB" id="A0A763ZMA8"/>
<dbReference type="EMBL" id="DAAYLH010000012">
    <property type="protein sequence ID" value="HAG4692394.1"/>
    <property type="molecule type" value="Genomic_DNA"/>
</dbReference>
<proteinExistence type="predicted"/>
<name>A0A763ZMA8_SALER</name>
<reference evidence="1" key="2">
    <citation type="submission" date="2020-02" db="EMBL/GenBank/DDBJ databases">
        <authorList>
            <consortium name="NCBI Pathogen Detection Project"/>
        </authorList>
    </citation>
    <scope>NUCLEOTIDE SEQUENCE</scope>
    <source>
        <strain evidence="1">MA.MC_05-0613</strain>
    </source>
</reference>
<gene>
    <name evidence="1" type="ORF">G8550_004238</name>
</gene>
<comment type="caution">
    <text evidence="1">The sequence shown here is derived from an EMBL/GenBank/DDBJ whole genome shotgun (WGS) entry which is preliminary data.</text>
</comment>
<accession>A0A763ZMA8</accession>
<protein>
    <submittedName>
        <fullName evidence="1">Uncharacterized protein</fullName>
    </submittedName>
</protein>
<sequence length="53" mass="5816">MVLQIGLIDKQRERGLKPDWQRYSAASSLRVCGLRSTSTVDEKGIASEPAIPS</sequence>
<organism evidence="1">
    <name type="scientific">Salmonella enterica</name>
    <name type="common">Salmonella choleraesuis</name>
    <dbReference type="NCBI Taxonomy" id="28901"/>
    <lineage>
        <taxon>Bacteria</taxon>
        <taxon>Pseudomonadati</taxon>
        <taxon>Pseudomonadota</taxon>
        <taxon>Gammaproteobacteria</taxon>
        <taxon>Enterobacterales</taxon>
        <taxon>Enterobacteriaceae</taxon>
        <taxon>Salmonella</taxon>
    </lineage>
</organism>